<reference evidence="5 6" key="1">
    <citation type="submission" date="2018-05" db="EMBL/GenBank/DDBJ databases">
        <title>A metagenomic window into the 2 km-deep terrestrial subsurface aquifer revealed taxonomically and functionally diverse microbial community comprising novel uncultured bacterial lineages.</title>
        <authorList>
            <person name="Kadnikov V.V."/>
            <person name="Mardanov A.V."/>
            <person name="Beletsky A.V."/>
            <person name="Banks D."/>
            <person name="Pimenov N.V."/>
            <person name="Frank Y.A."/>
            <person name="Karnachuk O.V."/>
            <person name="Ravin N.V."/>
        </authorList>
    </citation>
    <scope>NUCLEOTIDE SEQUENCE [LARGE SCALE GENOMIC DNA]</scope>
    <source>
        <strain evidence="5">BY5</strain>
    </source>
</reference>
<evidence type="ECO:0000313" key="5">
    <source>
        <dbReference type="EMBL" id="RCK79522.1"/>
    </source>
</evidence>
<evidence type="ECO:0000313" key="6">
    <source>
        <dbReference type="Proteomes" id="UP000252355"/>
    </source>
</evidence>
<dbReference type="InterPro" id="IPR011990">
    <property type="entry name" value="TPR-like_helical_dom_sf"/>
</dbReference>
<dbReference type="PANTHER" id="PTHR45586:SF1">
    <property type="entry name" value="LIPOPOLYSACCHARIDE ASSEMBLY PROTEIN B"/>
    <property type="match status" value="1"/>
</dbReference>
<organism evidence="5 6">
    <name type="scientific">Candidatus Ozemobacter sibiricus</name>
    <dbReference type="NCBI Taxonomy" id="2268124"/>
    <lineage>
        <taxon>Bacteria</taxon>
        <taxon>Candidatus Ozemobacteria</taxon>
        <taxon>Candidatus Ozemobacterales</taxon>
        <taxon>Candidatus Ozemobacteraceae</taxon>
        <taxon>Candidatus Ozemobacter</taxon>
    </lineage>
</organism>
<keyword evidence="1" id="KW-0677">Repeat</keyword>
<dbReference type="InterPro" id="IPR013105">
    <property type="entry name" value="TPR_2"/>
</dbReference>
<dbReference type="Pfam" id="PF14559">
    <property type="entry name" value="TPR_19"/>
    <property type="match status" value="1"/>
</dbReference>
<gene>
    <name evidence="5" type="ORF">OZSIB_4276</name>
</gene>
<dbReference type="Gene3D" id="1.25.40.10">
    <property type="entry name" value="Tetratricopeptide repeat domain"/>
    <property type="match status" value="2"/>
</dbReference>
<accession>A0A367ZQ71</accession>
<dbReference type="PROSITE" id="PS50005">
    <property type="entry name" value="TPR"/>
    <property type="match status" value="1"/>
</dbReference>
<protein>
    <submittedName>
        <fullName evidence="5">Uncharacterized protein</fullName>
    </submittedName>
</protein>
<feature type="repeat" description="TPR" evidence="3">
    <location>
        <begin position="340"/>
        <end position="373"/>
    </location>
</feature>
<keyword evidence="4" id="KW-0732">Signal</keyword>
<feature type="signal peptide" evidence="4">
    <location>
        <begin position="1"/>
        <end position="19"/>
    </location>
</feature>
<comment type="caution">
    <text evidence="5">The sequence shown here is derived from an EMBL/GenBank/DDBJ whole genome shotgun (WGS) entry which is preliminary data.</text>
</comment>
<evidence type="ECO:0000256" key="4">
    <source>
        <dbReference type="SAM" id="SignalP"/>
    </source>
</evidence>
<sequence length="387" mass="43160">MLKRALVSIVLLLSMVGRAGPVVAEPSRFFMGEDIIGPDGLVISVNQVQRRPFTGGLSSERKEQIEIELTLVNSGRASLAVDPQKDFSLTFGGPVFFPTAQTSADAASLRPFTVHPGTQSRLTLSFQVLADQARGDPELRFTGTPEPLVVVCDPTLAQLSEQSQRGPLLADDALRLGRHLFEAERYRQARQVVEGALGRAGSDPRLLLQMALIEQKLGNPDGARTYLTRIGLQTRLDGEDALQLARQAFEVGEYELVVKVLDPLQAEGRLGDKDLILLARALYYRKEYDRSERLLQEMLARGIKDKTIYFTLGNIAEKRDEIRVAIGWWEKAYDLDKTYYEALFNLGVGYYKTDDRQKAGEAWRRVLLLNPDPETRQIAEDALAGLE</sequence>
<name>A0A367ZQ71_9BACT</name>
<dbReference type="SMART" id="SM00028">
    <property type="entry name" value="TPR"/>
    <property type="match status" value="2"/>
</dbReference>
<dbReference type="Proteomes" id="UP000252355">
    <property type="component" value="Unassembled WGS sequence"/>
</dbReference>
<evidence type="ECO:0000256" key="1">
    <source>
        <dbReference type="ARBA" id="ARBA00022737"/>
    </source>
</evidence>
<dbReference type="InterPro" id="IPR051012">
    <property type="entry name" value="CellSynth/LPSAsmb/PSIAsmb"/>
</dbReference>
<proteinExistence type="predicted"/>
<evidence type="ECO:0000256" key="2">
    <source>
        <dbReference type="ARBA" id="ARBA00022803"/>
    </source>
</evidence>
<dbReference type="Pfam" id="PF07719">
    <property type="entry name" value="TPR_2"/>
    <property type="match status" value="1"/>
</dbReference>
<dbReference type="SUPFAM" id="SSF48452">
    <property type="entry name" value="TPR-like"/>
    <property type="match status" value="1"/>
</dbReference>
<evidence type="ECO:0000256" key="3">
    <source>
        <dbReference type="PROSITE-ProRule" id="PRU00339"/>
    </source>
</evidence>
<dbReference type="InterPro" id="IPR019734">
    <property type="entry name" value="TPR_rpt"/>
</dbReference>
<dbReference type="PANTHER" id="PTHR45586">
    <property type="entry name" value="TPR REPEAT-CONTAINING PROTEIN PA4667"/>
    <property type="match status" value="1"/>
</dbReference>
<keyword evidence="2 3" id="KW-0802">TPR repeat</keyword>
<feature type="chain" id="PRO_5017049786" evidence="4">
    <location>
        <begin position="20"/>
        <end position="387"/>
    </location>
</feature>
<dbReference type="AlphaFoldDB" id="A0A367ZQ71"/>
<dbReference type="EMBL" id="QOQW01000012">
    <property type="protein sequence ID" value="RCK79522.1"/>
    <property type="molecule type" value="Genomic_DNA"/>
</dbReference>